<proteinExistence type="predicted"/>
<dbReference type="SMR" id="A2DY38"/>
<sequence>MHENLSLFTTSLDKALDPRSATNVYGILDLPSVFIKEIPEFTEEITVQAMKNLGISPDELVFDDMSTYSGDQSMQFQISLDMEKQRLLKIQKIIKLRESLAKEGVHVKPQPKKLKKAPKKQNTLLLNSTRRYPGNNYRSKSTARSTKSYDYAQVQSNNSKNNKNDITKYNNLGKIIEIQRKTQEDIIKQKAQLRLKHQKEECAMIEARREKSRALTQLELKKQAQVVNKLHEQKIKKYEEEMKWRLANIYKSGHQQAPHSKINAMRKNLKQKGRNKSSDADSVLSNDSLFRNRNQLL</sequence>
<protein>
    <submittedName>
        <fullName evidence="2">Uncharacterized protein</fullName>
    </submittedName>
</protein>
<feature type="coiled-coil region" evidence="1">
    <location>
        <begin position="188"/>
        <end position="241"/>
    </location>
</feature>
<dbReference type="InParanoid" id="A2DY38"/>
<dbReference type="EMBL" id="DS113267">
    <property type="protein sequence ID" value="EAY14647.1"/>
    <property type="molecule type" value="Genomic_DNA"/>
</dbReference>
<keyword evidence="1" id="KW-0175">Coiled coil</keyword>
<evidence type="ECO:0000313" key="2">
    <source>
        <dbReference type="EMBL" id="EAY14647.1"/>
    </source>
</evidence>
<organism evidence="2 3">
    <name type="scientific">Trichomonas vaginalis (strain ATCC PRA-98 / G3)</name>
    <dbReference type="NCBI Taxonomy" id="412133"/>
    <lineage>
        <taxon>Eukaryota</taxon>
        <taxon>Metamonada</taxon>
        <taxon>Parabasalia</taxon>
        <taxon>Trichomonadida</taxon>
        <taxon>Trichomonadidae</taxon>
        <taxon>Trichomonas</taxon>
    </lineage>
</organism>
<reference evidence="2" key="1">
    <citation type="submission" date="2006-10" db="EMBL/GenBank/DDBJ databases">
        <authorList>
            <person name="Amadeo P."/>
            <person name="Zhao Q."/>
            <person name="Wortman J."/>
            <person name="Fraser-Liggett C."/>
            <person name="Carlton J."/>
        </authorList>
    </citation>
    <scope>NUCLEOTIDE SEQUENCE</scope>
    <source>
        <strain evidence="2">G3</strain>
    </source>
</reference>
<accession>A2DY38</accession>
<dbReference type="Proteomes" id="UP000001542">
    <property type="component" value="Unassembled WGS sequence"/>
</dbReference>
<name>A2DY38_TRIV3</name>
<gene>
    <name evidence="2" type="ORF">TVAG_460640</name>
</gene>
<reference evidence="2" key="2">
    <citation type="journal article" date="2007" name="Science">
        <title>Draft genome sequence of the sexually transmitted pathogen Trichomonas vaginalis.</title>
        <authorList>
            <person name="Carlton J.M."/>
            <person name="Hirt R.P."/>
            <person name="Silva J.C."/>
            <person name="Delcher A.L."/>
            <person name="Schatz M."/>
            <person name="Zhao Q."/>
            <person name="Wortman J.R."/>
            <person name="Bidwell S.L."/>
            <person name="Alsmark U.C.M."/>
            <person name="Besteiro S."/>
            <person name="Sicheritz-Ponten T."/>
            <person name="Noel C.J."/>
            <person name="Dacks J.B."/>
            <person name="Foster P.G."/>
            <person name="Simillion C."/>
            <person name="Van de Peer Y."/>
            <person name="Miranda-Saavedra D."/>
            <person name="Barton G.J."/>
            <person name="Westrop G.D."/>
            <person name="Mueller S."/>
            <person name="Dessi D."/>
            <person name="Fiori P.L."/>
            <person name="Ren Q."/>
            <person name="Paulsen I."/>
            <person name="Zhang H."/>
            <person name="Bastida-Corcuera F.D."/>
            <person name="Simoes-Barbosa A."/>
            <person name="Brown M.T."/>
            <person name="Hayes R.D."/>
            <person name="Mukherjee M."/>
            <person name="Okumura C.Y."/>
            <person name="Schneider R."/>
            <person name="Smith A.J."/>
            <person name="Vanacova S."/>
            <person name="Villalvazo M."/>
            <person name="Haas B.J."/>
            <person name="Pertea M."/>
            <person name="Feldblyum T.V."/>
            <person name="Utterback T.R."/>
            <person name="Shu C.L."/>
            <person name="Osoegawa K."/>
            <person name="de Jong P.J."/>
            <person name="Hrdy I."/>
            <person name="Horvathova L."/>
            <person name="Zubacova Z."/>
            <person name="Dolezal P."/>
            <person name="Malik S.B."/>
            <person name="Logsdon J.M. Jr."/>
            <person name="Henze K."/>
            <person name="Gupta A."/>
            <person name="Wang C.C."/>
            <person name="Dunne R.L."/>
            <person name="Upcroft J.A."/>
            <person name="Upcroft P."/>
            <person name="White O."/>
            <person name="Salzberg S.L."/>
            <person name="Tang P."/>
            <person name="Chiu C.-H."/>
            <person name="Lee Y.-S."/>
            <person name="Embley T.M."/>
            <person name="Coombs G.H."/>
            <person name="Mottram J.C."/>
            <person name="Tachezy J."/>
            <person name="Fraser-Liggett C.M."/>
            <person name="Johnson P.J."/>
        </authorList>
    </citation>
    <scope>NUCLEOTIDE SEQUENCE [LARGE SCALE GENOMIC DNA]</scope>
    <source>
        <strain evidence="2">G3</strain>
    </source>
</reference>
<dbReference type="VEuPathDB" id="TrichDB:TVAG_460640"/>
<dbReference type="AlphaFoldDB" id="A2DY38"/>
<evidence type="ECO:0000256" key="1">
    <source>
        <dbReference type="SAM" id="Coils"/>
    </source>
</evidence>
<evidence type="ECO:0000313" key="3">
    <source>
        <dbReference type="Proteomes" id="UP000001542"/>
    </source>
</evidence>
<keyword evidence="3" id="KW-1185">Reference proteome</keyword>
<dbReference type="OrthoDB" id="10682023at2759"/>